<dbReference type="AlphaFoldDB" id="A0A382A199"/>
<accession>A0A382A199</accession>
<feature type="non-terminal residue" evidence="1">
    <location>
        <position position="156"/>
    </location>
</feature>
<dbReference type="EMBL" id="UINC01023466">
    <property type="protein sequence ID" value="SVA95189.1"/>
    <property type="molecule type" value="Genomic_DNA"/>
</dbReference>
<dbReference type="PROSITE" id="PS51257">
    <property type="entry name" value="PROKAR_LIPOPROTEIN"/>
    <property type="match status" value="1"/>
</dbReference>
<sequence length="156" mass="17606">MKTKVSIILLLTLFFTTGCEDNFSKQSTPEWVDKILSRTTNNSSLVGAWSYSSIVSYNNTDCSGEGELSDYNGTVTYGEMDGMRTENLLLTFPDFQQKGYSENAFQDMCSQKNGSLNTSGDCELTWDTHFEYYLTDHGYCESYSKDSSKGKFITFC</sequence>
<gene>
    <name evidence="1" type="ORF">METZ01_LOCUS148043</name>
</gene>
<protein>
    <submittedName>
        <fullName evidence="1">Uncharacterized protein</fullName>
    </submittedName>
</protein>
<proteinExistence type="predicted"/>
<name>A0A382A199_9ZZZZ</name>
<reference evidence="1" key="1">
    <citation type="submission" date="2018-05" db="EMBL/GenBank/DDBJ databases">
        <authorList>
            <person name="Lanie J.A."/>
            <person name="Ng W.-L."/>
            <person name="Kazmierczak K.M."/>
            <person name="Andrzejewski T.M."/>
            <person name="Davidsen T.M."/>
            <person name="Wayne K.J."/>
            <person name="Tettelin H."/>
            <person name="Glass J.I."/>
            <person name="Rusch D."/>
            <person name="Podicherti R."/>
            <person name="Tsui H.-C.T."/>
            <person name="Winkler M.E."/>
        </authorList>
    </citation>
    <scope>NUCLEOTIDE SEQUENCE</scope>
</reference>
<evidence type="ECO:0000313" key="1">
    <source>
        <dbReference type="EMBL" id="SVA95189.1"/>
    </source>
</evidence>
<organism evidence="1">
    <name type="scientific">marine metagenome</name>
    <dbReference type="NCBI Taxonomy" id="408172"/>
    <lineage>
        <taxon>unclassified sequences</taxon>
        <taxon>metagenomes</taxon>
        <taxon>ecological metagenomes</taxon>
    </lineage>
</organism>